<protein>
    <submittedName>
        <fullName evidence="5 6">G domain-containing protein</fullName>
    </submittedName>
</protein>
<organism evidence="5">
    <name type="scientific">Strongyloides stercoralis</name>
    <name type="common">Threadworm</name>
    <dbReference type="NCBI Taxonomy" id="6248"/>
    <lineage>
        <taxon>Eukaryota</taxon>
        <taxon>Metazoa</taxon>
        <taxon>Ecdysozoa</taxon>
        <taxon>Nematoda</taxon>
        <taxon>Chromadorea</taxon>
        <taxon>Rhabditida</taxon>
        <taxon>Tylenchina</taxon>
        <taxon>Panagrolaimomorpha</taxon>
        <taxon>Strongyloidoidea</taxon>
        <taxon>Strongyloididae</taxon>
        <taxon>Strongyloides</taxon>
    </lineage>
</organism>
<dbReference type="WBParaSite" id="SSTP_0000925600.1">
    <property type="protein sequence ID" value="SSTP_0000925600.1"/>
    <property type="gene ID" value="SSTP_0000925600"/>
</dbReference>
<dbReference type="GO" id="GO:0000028">
    <property type="term" value="P:ribosomal small subunit assembly"/>
    <property type="evidence" value="ECO:0007669"/>
    <property type="project" value="TreeGrafter"/>
</dbReference>
<evidence type="ECO:0000313" key="6">
    <source>
        <dbReference type="WBParaSite" id="TCONS_00000973.p1"/>
    </source>
</evidence>
<dbReference type="PANTHER" id="PTHR42698">
    <property type="entry name" value="GTPASE ERA"/>
    <property type="match status" value="1"/>
</dbReference>
<dbReference type="InterPro" id="IPR009019">
    <property type="entry name" value="KH_sf_prok-type"/>
</dbReference>
<proteinExistence type="predicted"/>
<feature type="domain" description="G" evidence="3">
    <location>
        <begin position="11"/>
        <end position="132"/>
    </location>
</feature>
<dbReference type="InterPro" id="IPR015946">
    <property type="entry name" value="KH_dom-like_a/b"/>
</dbReference>
<evidence type="ECO:0000259" key="3">
    <source>
        <dbReference type="Pfam" id="PF01926"/>
    </source>
</evidence>
<dbReference type="AlphaFoldDB" id="A0A0K0EIF1"/>
<accession>A0A0K0EIF1</accession>
<dbReference type="PRINTS" id="PR00449">
    <property type="entry name" value="RASTRNSFRMNG"/>
</dbReference>
<dbReference type="Pfam" id="PF01926">
    <property type="entry name" value="MMR_HSR1"/>
    <property type="match status" value="1"/>
</dbReference>
<dbReference type="InterPro" id="IPR005662">
    <property type="entry name" value="GTPase_Era-like"/>
</dbReference>
<dbReference type="Gene3D" id="3.40.50.300">
    <property type="entry name" value="P-loop containing nucleotide triphosphate hydrolases"/>
    <property type="match status" value="1"/>
</dbReference>
<keyword evidence="2" id="KW-0342">GTP-binding</keyword>
<dbReference type="STRING" id="6248.A0A0K0EIF1"/>
<dbReference type="GO" id="GO:0005525">
    <property type="term" value="F:GTP binding"/>
    <property type="evidence" value="ECO:0007669"/>
    <property type="project" value="UniProtKB-KW"/>
</dbReference>
<dbReference type="Proteomes" id="UP000035681">
    <property type="component" value="Unplaced"/>
</dbReference>
<dbReference type="PANTHER" id="PTHR42698:SF1">
    <property type="entry name" value="GTPASE ERA, MITOCHONDRIAL"/>
    <property type="match status" value="1"/>
</dbReference>
<dbReference type="Gene3D" id="3.30.300.20">
    <property type="match status" value="1"/>
</dbReference>
<evidence type="ECO:0000256" key="1">
    <source>
        <dbReference type="ARBA" id="ARBA00022741"/>
    </source>
</evidence>
<keyword evidence="4" id="KW-1185">Reference proteome</keyword>
<dbReference type="GO" id="GO:0005759">
    <property type="term" value="C:mitochondrial matrix"/>
    <property type="evidence" value="ECO:0007669"/>
    <property type="project" value="TreeGrafter"/>
</dbReference>
<evidence type="ECO:0000313" key="5">
    <source>
        <dbReference type="WBParaSite" id="SSTP_0000925600.1"/>
    </source>
</evidence>
<dbReference type="InterPro" id="IPR006073">
    <property type="entry name" value="GTP-bd"/>
</dbReference>
<dbReference type="GO" id="GO:0043024">
    <property type="term" value="F:ribosomal small subunit binding"/>
    <property type="evidence" value="ECO:0007669"/>
    <property type="project" value="TreeGrafter"/>
</dbReference>
<dbReference type="InterPro" id="IPR027417">
    <property type="entry name" value="P-loop_NTPase"/>
</dbReference>
<dbReference type="SUPFAM" id="SSF52540">
    <property type="entry name" value="P-loop containing nucleoside triphosphate hydrolases"/>
    <property type="match status" value="1"/>
</dbReference>
<evidence type="ECO:0000256" key="2">
    <source>
        <dbReference type="ARBA" id="ARBA00023134"/>
    </source>
</evidence>
<sequence>MKGNFKKFLKFAIIGPPNVGKSLLTNQLVQANVAAVSKRMDTTRRNLTAIYTNNYCQLVALDSPGLVGIKHATTVSPNKDLSILTDPEKALKKAEHILVVHDATHTGDYIQHRVMFLLHKYSHIPSTLVINKIDLISQRNELLPLVKVLTNNQVDGEKIVSKRVSFGRLGTINEDRIKSGNRNEIQLYNKTNFSIENQDENWKKLYNTVMAKPFERCSWSETKKLFSDIRGWSGFKSVFFVSSKTGEGIDGLRDYLMRQSTLKDWKYNDDTLTTKNPNDICVDHVRAACLNYLPSEVGYCLNISLMDWSYNSDQLNIIVEIKSSKKRWIKLLFNTTPTILELIEQNVNDIIKNLIKEPVYLKILVKYNGKTVTEKNYDSI</sequence>
<dbReference type="GO" id="GO:0019843">
    <property type="term" value="F:rRNA binding"/>
    <property type="evidence" value="ECO:0007669"/>
    <property type="project" value="TreeGrafter"/>
</dbReference>
<evidence type="ECO:0000313" key="4">
    <source>
        <dbReference type="Proteomes" id="UP000035681"/>
    </source>
</evidence>
<keyword evidence="1" id="KW-0547">Nucleotide-binding</keyword>
<name>A0A0K0EIF1_STRER</name>
<reference evidence="5" key="1">
    <citation type="submission" date="2015-08" db="UniProtKB">
        <authorList>
            <consortium name="WormBaseParasite"/>
        </authorList>
    </citation>
    <scope>IDENTIFICATION</scope>
</reference>
<dbReference type="SUPFAM" id="SSF54814">
    <property type="entry name" value="Prokaryotic type KH domain (KH-domain type II)"/>
    <property type="match status" value="1"/>
</dbReference>
<dbReference type="WBParaSite" id="TCONS_00000973.p1">
    <property type="protein sequence ID" value="TCONS_00000973.p1"/>
    <property type="gene ID" value="XLOC_000922"/>
</dbReference>